<evidence type="ECO:0000259" key="1">
    <source>
        <dbReference type="Pfam" id="PF14020"/>
    </source>
</evidence>
<accession>A0ABV7F9V4</accession>
<evidence type="ECO:0000313" key="3">
    <source>
        <dbReference type="Proteomes" id="UP001595530"/>
    </source>
</evidence>
<dbReference type="Proteomes" id="UP001595530">
    <property type="component" value="Unassembled WGS sequence"/>
</dbReference>
<dbReference type="Pfam" id="PF14020">
    <property type="entry name" value="DUF4236"/>
    <property type="match status" value="1"/>
</dbReference>
<evidence type="ECO:0000313" key="2">
    <source>
        <dbReference type="EMBL" id="MFC3110861.1"/>
    </source>
</evidence>
<gene>
    <name evidence="2" type="ORF">ACFOFO_23395</name>
</gene>
<comment type="caution">
    <text evidence="2">The sequence shown here is derived from an EMBL/GenBank/DDBJ whole genome shotgun (WGS) entry which is preliminary data.</text>
</comment>
<protein>
    <submittedName>
        <fullName evidence="2">DUF4236 domain-containing protein</fullName>
    </submittedName>
</protein>
<name>A0ABV7F9V4_9BURK</name>
<proteinExistence type="predicted"/>
<keyword evidence="3" id="KW-1185">Reference proteome</keyword>
<feature type="domain" description="DUF4236" evidence="1">
    <location>
        <begin position="4"/>
        <end position="56"/>
    </location>
</feature>
<sequence length="403" mass="44719">MGVRFRKSIKLAPGIRMNFSGSGIGWTIGPRGASVGIGKRGAHLNTGIPGTGLSNRTKLSGGVKGAATTPGPKRTVAIKVIVDDDGNISFRDSEGTLVSQTVIDAAKRQQGDKIKGLIQEKCDEINAQIDALAEIHLHTPRPVAPAIIPGRFSSEMPRAPVAKKAGFFFRLFKWYVARIERENLRIHDAHNAAMEEWEAQRTAFQVEQQGRERYIARVLAGEQEAVAQYFEESLQDIVWPRETEVDYDLHNDGTMFLNVDLPEIEDMPTKTASAPARGYRLTVKDMSATAVQKLYMRHIHSIGFRMIGEVFAVSPAIKTVILSAYSKRPSKTTGQVTDEYLYSVRVARAQWENINFDNLAQIDVIDALARFDLRRNMTKTGLFKKIEPFLDSAAAASSERDET</sequence>
<organism evidence="2 3">
    <name type="scientific">Undibacterium arcticum</name>
    <dbReference type="NCBI Taxonomy" id="1762892"/>
    <lineage>
        <taxon>Bacteria</taxon>
        <taxon>Pseudomonadati</taxon>
        <taxon>Pseudomonadota</taxon>
        <taxon>Betaproteobacteria</taxon>
        <taxon>Burkholderiales</taxon>
        <taxon>Oxalobacteraceae</taxon>
        <taxon>Undibacterium</taxon>
    </lineage>
</organism>
<dbReference type="EMBL" id="JBHRTP010000091">
    <property type="protein sequence ID" value="MFC3110861.1"/>
    <property type="molecule type" value="Genomic_DNA"/>
</dbReference>
<reference evidence="3" key="1">
    <citation type="journal article" date="2019" name="Int. J. Syst. Evol. Microbiol.">
        <title>The Global Catalogue of Microorganisms (GCM) 10K type strain sequencing project: providing services to taxonomists for standard genome sequencing and annotation.</title>
        <authorList>
            <consortium name="The Broad Institute Genomics Platform"/>
            <consortium name="The Broad Institute Genome Sequencing Center for Infectious Disease"/>
            <person name="Wu L."/>
            <person name="Ma J."/>
        </authorList>
    </citation>
    <scope>NUCLEOTIDE SEQUENCE [LARGE SCALE GENOMIC DNA]</scope>
    <source>
        <strain evidence="3">KCTC 42986</strain>
    </source>
</reference>
<dbReference type="InterPro" id="IPR025330">
    <property type="entry name" value="DUF4236"/>
</dbReference>
<dbReference type="RefSeq" id="WP_390333065.1">
    <property type="nucleotide sequence ID" value="NZ_JBHRTP010000091.1"/>
</dbReference>